<comment type="caution">
    <text evidence="7">The sequence shown here is derived from an EMBL/GenBank/DDBJ whole genome shotgun (WGS) entry which is preliminary data.</text>
</comment>
<dbReference type="InterPro" id="IPR000843">
    <property type="entry name" value="HTH_LacI"/>
</dbReference>
<dbReference type="PANTHER" id="PTHR30146">
    <property type="entry name" value="LACI-RELATED TRANSCRIPTIONAL REPRESSOR"/>
    <property type="match status" value="1"/>
</dbReference>
<dbReference type="Proteomes" id="UP001620514">
    <property type="component" value="Unassembled WGS sequence"/>
</dbReference>
<dbReference type="InterPro" id="IPR010982">
    <property type="entry name" value="Lambda_DNA-bd_dom_sf"/>
</dbReference>
<feature type="domain" description="HTH cro/C1-type" evidence="6">
    <location>
        <begin position="3"/>
        <end position="46"/>
    </location>
</feature>
<dbReference type="RefSeq" id="WP_404604778.1">
    <property type="nucleotide sequence ID" value="NZ_JBIYDN010000003.1"/>
</dbReference>
<evidence type="ECO:0000256" key="3">
    <source>
        <dbReference type="ARBA" id="ARBA00023125"/>
    </source>
</evidence>
<organism evidence="7 8">
    <name type="scientific">Caballeronia udeis</name>
    <dbReference type="NCBI Taxonomy" id="1232866"/>
    <lineage>
        <taxon>Bacteria</taxon>
        <taxon>Pseudomonadati</taxon>
        <taxon>Pseudomonadota</taxon>
        <taxon>Betaproteobacteria</taxon>
        <taxon>Burkholderiales</taxon>
        <taxon>Burkholderiaceae</taxon>
        <taxon>Caballeronia</taxon>
    </lineage>
</organism>
<reference evidence="7 8" key="2">
    <citation type="submission" date="2024-11" db="EMBL/GenBank/DDBJ databases">
        <title>Using genomics to understand microbial adaptation to soil warming.</title>
        <authorList>
            <person name="Deangelis K.M. PhD."/>
        </authorList>
    </citation>
    <scope>NUCLEOTIDE SEQUENCE [LARGE SCALE GENOMIC DNA]</scope>
    <source>
        <strain evidence="7 8">GAS97</strain>
    </source>
</reference>
<feature type="domain" description="HTH lacI-type" evidence="5">
    <location>
        <begin position="2"/>
        <end position="56"/>
    </location>
</feature>
<dbReference type="PROSITE" id="PS50943">
    <property type="entry name" value="HTH_CROC1"/>
    <property type="match status" value="1"/>
</dbReference>
<evidence type="ECO:0000256" key="1">
    <source>
        <dbReference type="ARBA" id="ARBA00022491"/>
    </source>
</evidence>
<dbReference type="PANTHER" id="PTHR30146:SF148">
    <property type="entry name" value="HTH-TYPE TRANSCRIPTIONAL REPRESSOR PURR-RELATED"/>
    <property type="match status" value="1"/>
</dbReference>
<dbReference type="SMART" id="SM00354">
    <property type="entry name" value="HTH_LACI"/>
    <property type="match status" value="1"/>
</dbReference>
<evidence type="ECO:0000259" key="5">
    <source>
        <dbReference type="PROSITE" id="PS50932"/>
    </source>
</evidence>
<keyword evidence="3" id="KW-0238">DNA-binding</keyword>
<dbReference type="SUPFAM" id="SSF53822">
    <property type="entry name" value="Periplasmic binding protein-like I"/>
    <property type="match status" value="1"/>
</dbReference>
<evidence type="ECO:0000256" key="4">
    <source>
        <dbReference type="ARBA" id="ARBA00023163"/>
    </source>
</evidence>
<gene>
    <name evidence="7" type="ORF">ABH943_001084</name>
</gene>
<keyword evidence="2" id="KW-0805">Transcription regulation</keyword>
<evidence type="ECO:0000256" key="2">
    <source>
        <dbReference type="ARBA" id="ARBA00023015"/>
    </source>
</evidence>
<dbReference type="SUPFAM" id="SSF47413">
    <property type="entry name" value="lambda repressor-like DNA-binding domains"/>
    <property type="match status" value="1"/>
</dbReference>
<reference evidence="7 8" key="1">
    <citation type="submission" date="2024-10" db="EMBL/GenBank/DDBJ databases">
        <authorList>
            <person name="Deangelis K."/>
            <person name="Huntemann M."/>
            <person name="Clum A."/>
            <person name="Wang J."/>
            <person name="Palaniappan K."/>
            <person name="Ritter S."/>
            <person name="Chen I.-M."/>
            <person name="Stamatis D."/>
            <person name="Reddy T."/>
            <person name="O'Malley R."/>
            <person name="Daum C."/>
            <person name="Ng V."/>
            <person name="Ivanova N."/>
            <person name="Kyrpides N."/>
            <person name="Woyke T."/>
        </authorList>
    </citation>
    <scope>NUCLEOTIDE SEQUENCE [LARGE SCALE GENOMIC DNA]</scope>
    <source>
        <strain evidence="7 8">GAS97</strain>
    </source>
</reference>
<dbReference type="Gene3D" id="1.10.260.40">
    <property type="entry name" value="lambda repressor-like DNA-binding domains"/>
    <property type="match status" value="1"/>
</dbReference>
<dbReference type="PROSITE" id="PS50932">
    <property type="entry name" value="HTH_LACI_2"/>
    <property type="match status" value="1"/>
</dbReference>
<name>A0ABW8MBN7_9BURK</name>
<dbReference type="CDD" id="cd01392">
    <property type="entry name" value="HTH_LacI"/>
    <property type="match status" value="1"/>
</dbReference>
<dbReference type="InterPro" id="IPR001387">
    <property type="entry name" value="Cro/C1-type_HTH"/>
</dbReference>
<protein>
    <submittedName>
        <fullName evidence="7">LacI family transcriptional regulator</fullName>
    </submittedName>
</protein>
<proteinExistence type="predicted"/>
<keyword evidence="8" id="KW-1185">Reference proteome</keyword>
<dbReference type="PRINTS" id="PR00036">
    <property type="entry name" value="HTHLACI"/>
</dbReference>
<sequence length="364" mass="38899">MATIKDVAAIAGVSFTTVSHVVNNSRPVSAEVRLKVERAILELDYVPSAVARSLKARNTLTIGLLVPNATNPYFAELARGVEDGCAKNGYCMFFCNSDDDPAKQRSYLRVLQEKRIDGLVIASAGEDAVLAQSLAGSREPLVILDRNIEGVSADLVQIDHEKGGYLATRHLLQLGHSRVGCITGPIATAVSAMRVHGFIRAMAERGIEIEPNAIQQSAFSATGGYEAASQLFDTLKPTGIFACNDMMGVGALRAAAERGINVPRDCSIIGFDDIELSRYTYPALSTVGQSVRELGELAAQTLIDRIAGKVPATTRRRVVTPHMILRESTAVVPEVLPQAYRKDAAAGSAAPHHVAQDHGNTQNA</sequence>
<keyword evidence="4" id="KW-0804">Transcription</keyword>
<evidence type="ECO:0000313" key="7">
    <source>
        <dbReference type="EMBL" id="MFK4441073.1"/>
    </source>
</evidence>
<dbReference type="Gene3D" id="3.40.50.2300">
    <property type="match status" value="2"/>
</dbReference>
<dbReference type="Pfam" id="PF00356">
    <property type="entry name" value="LacI"/>
    <property type="match status" value="1"/>
</dbReference>
<dbReference type="Pfam" id="PF13377">
    <property type="entry name" value="Peripla_BP_3"/>
    <property type="match status" value="1"/>
</dbReference>
<accession>A0ABW8MBN7</accession>
<dbReference type="PROSITE" id="PS00356">
    <property type="entry name" value="HTH_LACI_1"/>
    <property type="match status" value="1"/>
</dbReference>
<evidence type="ECO:0000313" key="8">
    <source>
        <dbReference type="Proteomes" id="UP001620514"/>
    </source>
</evidence>
<dbReference type="InterPro" id="IPR046335">
    <property type="entry name" value="LacI/GalR-like_sensor"/>
</dbReference>
<dbReference type="EMBL" id="JBIYDN010000003">
    <property type="protein sequence ID" value="MFK4441073.1"/>
    <property type="molecule type" value="Genomic_DNA"/>
</dbReference>
<dbReference type="InterPro" id="IPR028082">
    <property type="entry name" value="Peripla_BP_I"/>
</dbReference>
<keyword evidence="1" id="KW-0678">Repressor</keyword>
<evidence type="ECO:0000259" key="6">
    <source>
        <dbReference type="PROSITE" id="PS50943"/>
    </source>
</evidence>